<dbReference type="EMBL" id="CCKQ01002929">
    <property type="protein sequence ID" value="CDW74026.1"/>
    <property type="molecule type" value="Genomic_DNA"/>
</dbReference>
<dbReference type="GO" id="GO:0004674">
    <property type="term" value="F:protein serine/threonine kinase activity"/>
    <property type="evidence" value="ECO:0007669"/>
    <property type="project" value="TreeGrafter"/>
</dbReference>
<dbReference type="InterPro" id="IPR008266">
    <property type="entry name" value="Tyr_kinase_AS"/>
</dbReference>
<evidence type="ECO:0000313" key="3">
    <source>
        <dbReference type="Proteomes" id="UP000039865"/>
    </source>
</evidence>
<evidence type="ECO:0000313" key="2">
    <source>
        <dbReference type="EMBL" id="CDW74026.1"/>
    </source>
</evidence>
<dbReference type="InterPro" id="IPR053235">
    <property type="entry name" value="Ser_Thr_kinase"/>
</dbReference>
<dbReference type="InterPro" id="IPR011009">
    <property type="entry name" value="Kinase-like_dom_sf"/>
</dbReference>
<name>A0A077ZWQ4_STYLE</name>
<organism evidence="2 3">
    <name type="scientific">Stylonychia lemnae</name>
    <name type="common">Ciliate</name>
    <dbReference type="NCBI Taxonomy" id="5949"/>
    <lineage>
        <taxon>Eukaryota</taxon>
        <taxon>Sar</taxon>
        <taxon>Alveolata</taxon>
        <taxon>Ciliophora</taxon>
        <taxon>Intramacronucleata</taxon>
        <taxon>Spirotrichea</taxon>
        <taxon>Stichotrichia</taxon>
        <taxon>Sporadotrichida</taxon>
        <taxon>Oxytrichidae</taxon>
        <taxon>Stylonychinae</taxon>
        <taxon>Stylonychia</taxon>
    </lineage>
</organism>
<reference evidence="2 3" key="1">
    <citation type="submission" date="2014-06" db="EMBL/GenBank/DDBJ databases">
        <authorList>
            <person name="Swart Estienne"/>
        </authorList>
    </citation>
    <scope>NUCLEOTIDE SEQUENCE [LARGE SCALE GENOMIC DNA]</scope>
    <source>
        <strain evidence="2 3">130c</strain>
    </source>
</reference>
<dbReference type="GO" id="GO:0005524">
    <property type="term" value="F:ATP binding"/>
    <property type="evidence" value="ECO:0007669"/>
    <property type="project" value="InterPro"/>
</dbReference>
<accession>A0A077ZWQ4</accession>
<protein>
    <recommendedName>
        <fullName evidence="1">Protein kinase domain-containing protein</fullName>
    </recommendedName>
</protein>
<dbReference type="Pfam" id="PF00069">
    <property type="entry name" value="Pkinase"/>
    <property type="match status" value="1"/>
</dbReference>
<dbReference type="PANTHER" id="PTHR24361">
    <property type="entry name" value="MITOGEN-ACTIVATED KINASE KINASE KINASE"/>
    <property type="match status" value="1"/>
</dbReference>
<evidence type="ECO:0000259" key="1">
    <source>
        <dbReference type="PROSITE" id="PS50011"/>
    </source>
</evidence>
<dbReference type="OrthoDB" id="5979581at2759"/>
<gene>
    <name evidence="2" type="primary">Contig1409.g1545</name>
    <name evidence="2" type="ORF">STYLEM_3018</name>
</gene>
<dbReference type="InterPro" id="IPR000719">
    <property type="entry name" value="Prot_kinase_dom"/>
</dbReference>
<dbReference type="AlphaFoldDB" id="A0A077ZWQ4"/>
<dbReference type="Proteomes" id="UP000039865">
    <property type="component" value="Unassembled WGS sequence"/>
</dbReference>
<dbReference type="GO" id="GO:0005737">
    <property type="term" value="C:cytoplasm"/>
    <property type="evidence" value="ECO:0007669"/>
    <property type="project" value="TreeGrafter"/>
</dbReference>
<proteinExistence type="predicted"/>
<dbReference type="SUPFAM" id="SSF56112">
    <property type="entry name" value="Protein kinase-like (PK-like)"/>
    <property type="match status" value="2"/>
</dbReference>
<dbReference type="PROSITE" id="PS00109">
    <property type="entry name" value="PROTEIN_KINASE_TYR"/>
    <property type="match status" value="1"/>
</dbReference>
<dbReference type="PROSITE" id="PS50011">
    <property type="entry name" value="PROTEIN_KINASE_DOM"/>
    <property type="match status" value="1"/>
</dbReference>
<sequence>MAANRLGLTILGQERYQIQGILSDNPYGVSYIAQKLDDQQRKIQGKRVALQKSKILKRLNDEKKPLNTSEIAFIMLQLLEGLEYIHNSGFIHRDISPDNLFVFNDGIIKIGKFDIATFGNKDQISPGKRLYMAPEIQIYYKEFPSPSPIDNSVDIWSLGILFYYLMMGKVTLDYERFNEQSINKLIQQKKLEVQLPEQYSQFQEIFNKMTKIQPNLRPTIEELKGEFLRLIQDRQQYNKYQCYAMNYYFNQVKLSVGNSMQQLKKYAEFHFQNKQLQTSILMQTYQPANISLKIRDSFDGYQILDQIAHGLNASVFKAKDLKNNKNVAFKQQDLSILNFRKGEDLSNEVLRIMREISNFSTQASKYC</sequence>
<dbReference type="InParanoid" id="A0A077ZWQ4"/>
<keyword evidence="3" id="KW-1185">Reference proteome</keyword>
<dbReference type="Gene3D" id="1.10.510.10">
    <property type="entry name" value="Transferase(Phosphotransferase) domain 1"/>
    <property type="match status" value="1"/>
</dbReference>
<feature type="domain" description="Protein kinase" evidence="1">
    <location>
        <begin position="1"/>
        <end position="228"/>
    </location>
</feature>
<dbReference type="Gene3D" id="3.30.200.20">
    <property type="entry name" value="Phosphorylase Kinase, domain 1"/>
    <property type="match status" value="1"/>
</dbReference>